<accession>A0A9D1NQ70</accession>
<dbReference type="Gene3D" id="1.10.10.2830">
    <property type="match status" value="1"/>
</dbReference>
<dbReference type="Pfam" id="PF02195">
    <property type="entry name" value="ParB_N"/>
    <property type="match status" value="1"/>
</dbReference>
<dbReference type="SUPFAM" id="SSF110849">
    <property type="entry name" value="ParB/Sulfiredoxin"/>
    <property type="match status" value="1"/>
</dbReference>
<dbReference type="GO" id="GO:0003677">
    <property type="term" value="F:DNA binding"/>
    <property type="evidence" value="ECO:0007669"/>
    <property type="project" value="UniProtKB-KW"/>
</dbReference>
<dbReference type="InterPro" id="IPR050336">
    <property type="entry name" value="Chromosome_partition/occlusion"/>
</dbReference>
<comment type="caution">
    <text evidence="6">The sequence shown here is derived from an EMBL/GenBank/DDBJ whole genome shotgun (WGS) entry which is preliminary data.</text>
</comment>
<dbReference type="Proteomes" id="UP000823960">
    <property type="component" value="Unassembled WGS sequence"/>
</dbReference>
<keyword evidence="4" id="KW-0238">DNA-binding</keyword>
<dbReference type="FunFam" id="3.90.1530.30:FF:000001">
    <property type="entry name" value="Chromosome partitioning protein ParB"/>
    <property type="match status" value="1"/>
</dbReference>
<evidence type="ECO:0000313" key="6">
    <source>
        <dbReference type="EMBL" id="HIV10757.1"/>
    </source>
</evidence>
<evidence type="ECO:0000259" key="5">
    <source>
        <dbReference type="SMART" id="SM00470"/>
    </source>
</evidence>
<evidence type="ECO:0000256" key="2">
    <source>
        <dbReference type="ARBA" id="ARBA00006295"/>
    </source>
</evidence>
<evidence type="ECO:0000256" key="4">
    <source>
        <dbReference type="ARBA" id="ARBA00023125"/>
    </source>
</evidence>
<dbReference type="EMBL" id="DVOL01000045">
    <property type="protein sequence ID" value="HIV10757.1"/>
    <property type="molecule type" value="Genomic_DNA"/>
</dbReference>
<keyword evidence="3" id="KW-0159">Chromosome partition</keyword>
<comment type="similarity">
    <text evidence="2">Belongs to the ParB family.</text>
</comment>
<dbReference type="NCBIfam" id="TIGR00180">
    <property type="entry name" value="parB_part"/>
    <property type="match status" value="1"/>
</dbReference>
<evidence type="ECO:0000256" key="1">
    <source>
        <dbReference type="ARBA" id="ARBA00004453"/>
    </source>
</evidence>
<dbReference type="InterPro" id="IPR036086">
    <property type="entry name" value="ParB/Sulfiredoxin_sf"/>
</dbReference>
<feature type="domain" description="ParB-like N-terminal" evidence="5">
    <location>
        <begin position="26"/>
        <end position="115"/>
    </location>
</feature>
<comment type="subcellular location">
    <subcellularLocation>
        <location evidence="1">Cytoplasm</location>
        <location evidence="1">Nucleoid</location>
    </subcellularLocation>
</comment>
<reference evidence="6" key="1">
    <citation type="submission" date="2020-10" db="EMBL/GenBank/DDBJ databases">
        <authorList>
            <person name="Gilroy R."/>
        </authorList>
    </citation>
    <scope>NUCLEOTIDE SEQUENCE</scope>
    <source>
        <strain evidence="6">1370</strain>
    </source>
</reference>
<dbReference type="Gene3D" id="3.90.1530.30">
    <property type="match status" value="1"/>
</dbReference>
<dbReference type="InterPro" id="IPR003115">
    <property type="entry name" value="ParB_N"/>
</dbReference>
<dbReference type="Pfam" id="PF17762">
    <property type="entry name" value="HTH_ParB"/>
    <property type="match status" value="1"/>
</dbReference>
<dbReference type="GO" id="GO:0009295">
    <property type="term" value="C:nucleoid"/>
    <property type="evidence" value="ECO:0007669"/>
    <property type="project" value="UniProtKB-SubCell"/>
</dbReference>
<sequence>MSIKSVPRLVGSVLLQGKKDKQSRLVDIPCQSIAPSPYQPRKSFPEDSLMSLSKSIASEGVLCPLLVRRSGEGYELIAGERRLRAAIMAGLETVPCIVTEASDRNSALLSLVENIQRQDLDFFEEADAIARLIDLYGMTQEDAAVRLGFAQSTLANKLRLLRLSPRERRLVVENSLTERHARAVLRLPTPEKREEALIRIVKGKLNVERSEALVESMLEYEDYKKRIRKGAAVFRDLRLFMNTVNKAVETMQIAGVKAVVDKKQSEDYLDYHIRIPLKKEPSGE</sequence>
<gene>
    <name evidence="6" type="ORF">IAD28_03555</name>
</gene>
<dbReference type="InterPro" id="IPR004437">
    <property type="entry name" value="ParB/RepB/Spo0J"/>
</dbReference>
<dbReference type="GO" id="GO:0007059">
    <property type="term" value="P:chromosome segregation"/>
    <property type="evidence" value="ECO:0007669"/>
    <property type="project" value="UniProtKB-KW"/>
</dbReference>
<organism evidence="6 7">
    <name type="scientific">Candidatus Faeciplasma avium</name>
    <dbReference type="NCBI Taxonomy" id="2840798"/>
    <lineage>
        <taxon>Bacteria</taxon>
        <taxon>Bacillati</taxon>
        <taxon>Bacillota</taxon>
        <taxon>Clostridia</taxon>
        <taxon>Eubacteriales</taxon>
        <taxon>Oscillospiraceae</taxon>
        <taxon>Oscillospiraceae incertae sedis</taxon>
        <taxon>Candidatus Faeciplasma</taxon>
    </lineage>
</organism>
<protein>
    <submittedName>
        <fullName evidence="6">ParB/RepB/Spo0J family partition protein</fullName>
    </submittedName>
</protein>
<proteinExistence type="inferred from homology"/>
<reference evidence="6" key="2">
    <citation type="journal article" date="2021" name="PeerJ">
        <title>Extensive microbial diversity within the chicken gut microbiome revealed by metagenomics and culture.</title>
        <authorList>
            <person name="Gilroy R."/>
            <person name="Ravi A."/>
            <person name="Getino M."/>
            <person name="Pursley I."/>
            <person name="Horton D.L."/>
            <person name="Alikhan N.F."/>
            <person name="Baker D."/>
            <person name="Gharbi K."/>
            <person name="Hall N."/>
            <person name="Watson M."/>
            <person name="Adriaenssens E.M."/>
            <person name="Foster-Nyarko E."/>
            <person name="Jarju S."/>
            <person name="Secka A."/>
            <person name="Antonio M."/>
            <person name="Oren A."/>
            <person name="Chaudhuri R.R."/>
            <person name="La Ragione R."/>
            <person name="Hildebrand F."/>
            <person name="Pallen M.J."/>
        </authorList>
    </citation>
    <scope>NUCLEOTIDE SEQUENCE</scope>
    <source>
        <strain evidence="6">1370</strain>
    </source>
</reference>
<dbReference type="InterPro" id="IPR041468">
    <property type="entry name" value="HTH_ParB/Spo0J"/>
</dbReference>
<dbReference type="PANTHER" id="PTHR33375:SF1">
    <property type="entry name" value="CHROMOSOME-PARTITIONING PROTEIN PARB-RELATED"/>
    <property type="match status" value="1"/>
</dbReference>
<dbReference type="SMART" id="SM00470">
    <property type="entry name" value="ParB"/>
    <property type="match status" value="1"/>
</dbReference>
<dbReference type="CDD" id="cd16393">
    <property type="entry name" value="SPO0J_N"/>
    <property type="match status" value="1"/>
</dbReference>
<dbReference type="GO" id="GO:0005694">
    <property type="term" value="C:chromosome"/>
    <property type="evidence" value="ECO:0007669"/>
    <property type="project" value="TreeGrafter"/>
</dbReference>
<dbReference type="AlphaFoldDB" id="A0A9D1NQ70"/>
<dbReference type="PANTHER" id="PTHR33375">
    <property type="entry name" value="CHROMOSOME-PARTITIONING PROTEIN PARB-RELATED"/>
    <property type="match status" value="1"/>
</dbReference>
<evidence type="ECO:0000313" key="7">
    <source>
        <dbReference type="Proteomes" id="UP000823960"/>
    </source>
</evidence>
<dbReference type="FunFam" id="1.10.10.2830:FF:000001">
    <property type="entry name" value="Chromosome partitioning protein ParB"/>
    <property type="match status" value="1"/>
</dbReference>
<evidence type="ECO:0000256" key="3">
    <source>
        <dbReference type="ARBA" id="ARBA00022829"/>
    </source>
</evidence>
<name>A0A9D1NQ70_9FIRM</name>
<dbReference type="SUPFAM" id="SSF109709">
    <property type="entry name" value="KorB DNA-binding domain-like"/>
    <property type="match status" value="1"/>
</dbReference>